<reference evidence="2 3" key="1">
    <citation type="submission" date="2019-09" db="EMBL/GenBank/DDBJ databases">
        <authorList>
            <person name="Criscuolo A."/>
        </authorList>
    </citation>
    <scope>NUCLEOTIDE SEQUENCE [LARGE SCALE GENOMIC DNA]</scope>
    <source>
        <strain evidence="3">3(2)</strain>
    </source>
</reference>
<dbReference type="EMBL" id="CABVOU010000039">
    <property type="protein sequence ID" value="VVZ96458.1"/>
    <property type="molecule type" value="Genomic_DNA"/>
</dbReference>
<dbReference type="InterPro" id="IPR031339">
    <property type="entry name" value="DUF4942"/>
</dbReference>
<dbReference type="Pfam" id="PF13708">
    <property type="entry name" value="DUF4942"/>
    <property type="match status" value="1"/>
</dbReference>
<evidence type="ECO:0000313" key="3">
    <source>
        <dbReference type="Proteomes" id="UP000326725"/>
    </source>
</evidence>
<dbReference type="RefSeq" id="WP_151444251.1">
    <property type="nucleotide sequence ID" value="NZ_CABVOU010000039.1"/>
</dbReference>
<gene>
    <name evidence="2" type="ORF">HALO32_02558</name>
</gene>
<dbReference type="PRINTS" id="PR00507">
    <property type="entry name" value="N12N6MTFRASE"/>
</dbReference>
<protein>
    <recommendedName>
        <fullName evidence="1">DUF4942 domain-containing protein</fullName>
    </recommendedName>
</protein>
<dbReference type="Proteomes" id="UP000326725">
    <property type="component" value="Unassembled WGS sequence"/>
</dbReference>
<organism evidence="2 3">
    <name type="scientific">Halomonas lysinitropha</name>
    <dbReference type="NCBI Taxonomy" id="2607506"/>
    <lineage>
        <taxon>Bacteria</taxon>
        <taxon>Pseudomonadati</taxon>
        <taxon>Pseudomonadota</taxon>
        <taxon>Gammaproteobacteria</taxon>
        <taxon>Oceanospirillales</taxon>
        <taxon>Halomonadaceae</taxon>
        <taxon>Halomonas</taxon>
    </lineage>
</organism>
<dbReference type="AlphaFoldDB" id="A0A5K1I8T5"/>
<sequence>MTDLSIGEQFFAPATTDMVAGLHGQYRRDRQRIQQVVEFVRPDQLGNVLHYFIAGNQDRRDRFTGSVAQLFGETGAVAALDADYWQRALALTDVMDFMPAERREEWHTLIREHQAPEFSEETVRATLGALLAQRMDFLAEKVDGIFRALSREHVTNRPEGFSKRLILTGVTNDWGHYGRQQTGHLNDLRQVVAKLMNRDEPGWQASHRLVEIARREHRGEWLAVDGGALRLRCYKNGNGHLEIHEDIAWQLNQILAHLHPAAIPSEFRTAPKRAKRRHYTLMERPLPFAVLNLIAEMRPIIHHLVRNQFGDREIEPLTRNRHNLGLPFGEHDKHLVKQAGMALEAIGGVKYSAKNSTWWEFDYDPGEAIGLIVASGTVPDHQSHQFYPTPRGLAEKVAELADIQPHHLCLEPSAGTGALADLMHEPLCIEVSALHCQVLEAKGYAKIPGDFLALVDDIQAKHKPFDRILMNPPFSQGRWQAHTEAAADLLAPGGRLVAILPASSQTTFHLEGLACTWQGPFDNQFPGASVSVSILIAEAA</sequence>
<proteinExistence type="predicted"/>
<keyword evidence="3" id="KW-1185">Reference proteome</keyword>
<dbReference type="CDD" id="cd02440">
    <property type="entry name" value="AdoMet_MTases"/>
    <property type="match status" value="1"/>
</dbReference>
<name>A0A5K1I8T5_9GAMM</name>
<evidence type="ECO:0000313" key="2">
    <source>
        <dbReference type="EMBL" id="VVZ96458.1"/>
    </source>
</evidence>
<accession>A0A5K1I8T5</accession>
<dbReference type="InterPro" id="IPR029063">
    <property type="entry name" value="SAM-dependent_MTases_sf"/>
</dbReference>
<dbReference type="Gene3D" id="3.40.50.150">
    <property type="entry name" value="Vaccinia Virus protein VP39"/>
    <property type="match status" value="1"/>
</dbReference>
<dbReference type="SUPFAM" id="SSF53335">
    <property type="entry name" value="S-adenosyl-L-methionine-dependent methyltransferases"/>
    <property type="match status" value="1"/>
</dbReference>
<evidence type="ECO:0000259" key="1">
    <source>
        <dbReference type="Pfam" id="PF13708"/>
    </source>
</evidence>
<feature type="domain" description="DUF4942" evidence="1">
    <location>
        <begin position="78"/>
        <end position="258"/>
    </location>
</feature>